<reference evidence="2 3" key="1">
    <citation type="submission" date="2021-07" db="EMBL/GenBank/DDBJ databases">
        <authorList>
            <person name="Palmer J.M."/>
        </authorList>
    </citation>
    <scope>NUCLEOTIDE SEQUENCE [LARGE SCALE GENOMIC DNA]</scope>
    <source>
        <strain evidence="2 3">AT_MEX2019</strain>
        <tissue evidence="2">Muscle</tissue>
    </source>
</reference>
<comment type="caution">
    <text evidence="2">The sequence shown here is derived from an EMBL/GenBank/DDBJ whole genome shotgun (WGS) entry which is preliminary data.</text>
</comment>
<proteinExistence type="predicted"/>
<evidence type="ECO:0000256" key="1">
    <source>
        <dbReference type="SAM" id="MobiDB-lite"/>
    </source>
</evidence>
<protein>
    <submittedName>
        <fullName evidence="2">Uncharacterized protein</fullName>
    </submittedName>
</protein>
<feature type="compositionally biased region" description="Polar residues" evidence="1">
    <location>
        <begin position="75"/>
        <end position="84"/>
    </location>
</feature>
<accession>A0ABU7A969</accession>
<feature type="compositionally biased region" description="Basic residues" evidence="1">
    <location>
        <begin position="34"/>
        <end position="47"/>
    </location>
</feature>
<feature type="compositionally biased region" description="Polar residues" evidence="1">
    <location>
        <begin position="1"/>
        <end position="10"/>
    </location>
</feature>
<dbReference type="Proteomes" id="UP001345963">
    <property type="component" value="Unassembled WGS sequence"/>
</dbReference>
<sequence>MPPNAMNQPPTAHGHTPTGELHPQKADEATPTQRKLHTQPRSKHPPRPTHITPHTATARQRCHAMLSQPPPTGAKGQTPSSTELTMEPPTPLQDGTNSPG</sequence>
<evidence type="ECO:0000313" key="3">
    <source>
        <dbReference type="Proteomes" id="UP001345963"/>
    </source>
</evidence>
<organism evidence="2 3">
    <name type="scientific">Ataeniobius toweri</name>
    <dbReference type="NCBI Taxonomy" id="208326"/>
    <lineage>
        <taxon>Eukaryota</taxon>
        <taxon>Metazoa</taxon>
        <taxon>Chordata</taxon>
        <taxon>Craniata</taxon>
        <taxon>Vertebrata</taxon>
        <taxon>Euteleostomi</taxon>
        <taxon>Actinopterygii</taxon>
        <taxon>Neopterygii</taxon>
        <taxon>Teleostei</taxon>
        <taxon>Neoteleostei</taxon>
        <taxon>Acanthomorphata</taxon>
        <taxon>Ovalentaria</taxon>
        <taxon>Atherinomorphae</taxon>
        <taxon>Cyprinodontiformes</taxon>
        <taxon>Goodeidae</taxon>
        <taxon>Ataeniobius</taxon>
    </lineage>
</organism>
<keyword evidence="3" id="KW-1185">Reference proteome</keyword>
<gene>
    <name evidence="2" type="ORF">ATANTOWER_025812</name>
</gene>
<feature type="region of interest" description="Disordered" evidence="1">
    <location>
        <begin position="1"/>
        <end position="100"/>
    </location>
</feature>
<dbReference type="EMBL" id="JAHUTI010009896">
    <property type="protein sequence ID" value="MED6234677.1"/>
    <property type="molecule type" value="Genomic_DNA"/>
</dbReference>
<name>A0ABU7A969_9TELE</name>
<feature type="compositionally biased region" description="Low complexity" evidence="1">
    <location>
        <begin position="49"/>
        <end position="59"/>
    </location>
</feature>
<evidence type="ECO:0000313" key="2">
    <source>
        <dbReference type="EMBL" id="MED6234677.1"/>
    </source>
</evidence>